<dbReference type="AlphaFoldDB" id="H1A7B3"/>
<dbReference type="InterPro" id="IPR001314">
    <property type="entry name" value="Peptidase_S1A"/>
</dbReference>
<dbReference type="InterPro" id="IPR009003">
    <property type="entry name" value="Peptidase_S1_PA"/>
</dbReference>
<keyword evidence="4" id="KW-1015">Disulfide bond</keyword>
<dbReference type="PROSITE" id="PS50240">
    <property type="entry name" value="TRYPSIN_DOM"/>
    <property type="match status" value="1"/>
</dbReference>
<evidence type="ECO:0000256" key="1">
    <source>
        <dbReference type="ARBA" id="ARBA00022670"/>
    </source>
</evidence>
<keyword evidence="3 5" id="KW-0720">Serine protease</keyword>
<evidence type="ECO:0000256" key="4">
    <source>
        <dbReference type="ARBA" id="ARBA00023157"/>
    </source>
</evidence>
<dbReference type="InterPro" id="IPR033116">
    <property type="entry name" value="TRYPSIN_SER"/>
</dbReference>
<evidence type="ECO:0000313" key="8">
    <source>
        <dbReference type="EMBL" id="BAL43182.1"/>
    </source>
</evidence>
<dbReference type="PROSITE" id="PS00134">
    <property type="entry name" value="TRYPSIN_HIS"/>
    <property type="match status" value="1"/>
</dbReference>
<evidence type="ECO:0000256" key="5">
    <source>
        <dbReference type="RuleBase" id="RU363034"/>
    </source>
</evidence>
<dbReference type="PANTHER" id="PTHR24252">
    <property type="entry name" value="ACROSIN-RELATED"/>
    <property type="match status" value="1"/>
</dbReference>
<dbReference type="Pfam" id="PF00089">
    <property type="entry name" value="Trypsin"/>
    <property type="match status" value="1"/>
</dbReference>
<dbReference type="SUPFAM" id="SSF50494">
    <property type="entry name" value="Trypsin-like serine proteases"/>
    <property type="match status" value="1"/>
</dbReference>
<dbReference type="EMBL" id="AB267653">
    <property type="protein sequence ID" value="BAL43182.1"/>
    <property type="molecule type" value="mRNA"/>
</dbReference>
<dbReference type="MEROPS" id="S01.422"/>
<dbReference type="Gene3D" id="2.40.10.10">
    <property type="entry name" value="Trypsin-like serine proteases"/>
    <property type="match status" value="2"/>
</dbReference>
<dbReference type="FunFam" id="2.40.10.10:FF:000036">
    <property type="entry name" value="Trypsin beta"/>
    <property type="match status" value="1"/>
</dbReference>
<evidence type="ECO:0000256" key="2">
    <source>
        <dbReference type="ARBA" id="ARBA00022801"/>
    </source>
</evidence>
<dbReference type="GO" id="GO:0006508">
    <property type="term" value="P:proteolysis"/>
    <property type="evidence" value="ECO:0007669"/>
    <property type="project" value="UniProtKB-KW"/>
</dbReference>
<keyword evidence="2 5" id="KW-0378">Hydrolase</keyword>
<dbReference type="CDD" id="cd00190">
    <property type="entry name" value="Tryp_SPc"/>
    <property type="match status" value="1"/>
</dbReference>
<evidence type="ECO:0000256" key="3">
    <source>
        <dbReference type="ARBA" id="ARBA00022825"/>
    </source>
</evidence>
<proteinExistence type="evidence at transcript level"/>
<accession>H1A7B3</accession>
<dbReference type="InterPro" id="IPR001254">
    <property type="entry name" value="Trypsin_dom"/>
</dbReference>
<feature type="domain" description="Peptidase S1" evidence="7">
    <location>
        <begin position="32"/>
        <end position="270"/>
    </location>
</feature>
<feature type="signal peptide" evidence="6">
    <location>
        <begin position="1"/>
        <end position="16"/>
    </location>
</feature>
<dbReference type="GO" id="GO:0004252">
    <property type="term" value="F:serine-type endopeptidase activity"/>
    <property type="evidence" value="ECO:0007669"/>
    <property type="project" value="InterPro"/>
</dbReference>
<gene>
    <name evidence="8" type="primary">Ej-FEI-1</name>
</gene>
<dbReference type="PROSITE" id="PS00135">
    <property type="entry name" value="TRYPSIN_SER"/>
    <property type="match status" value="1"/>
</dbReference>
<keyword evidence="6" id="KW-0732">Signal</keyword>
<dbReference type="SMART" id="SM00020">
    <property type="entry name" value="Tryp_SPc"/>
    <property type="match status" value="1"/>
</dbReference>
<reference evidence="8" key="1">
    <citation type="submission" date="2006-08" db="EMBL/GenBank/DDBJ databases">
        <title>Serine proteinases and fibrinolytic enzymes of Enchytraeus japonensis (Annelida, Oligochaeta).</title>
        <authorList>
            <person name="Lee J.M."/>
            <person name="Niva C.C."/>
            <person name="Saito H."/>
            <person name="Myohara M."/>
        </authorList>
    </citation>
    <scope>NUCLEOTIDE SEQUENCE</scope>
    <source>
        <tissue evidence="8">Whole body</tissue>
    </source>
</reference>
<feature type="chain" id="PRO_5003547281" evidence="6">
    <location>
        <begin position="17"/>
        <end position="270"/>
    </location>
</feature>
<dbReference type="FunFam" id="2.40.10.10:FF:000068">
    <property type="entry name" value="transmembrane protease serine 2"/>
    <property type="match status" value="1"/>
</dbReference>
<dbReference type="PRINTS" id="PR00722">
    <property type="entry name" value="CHYMOTRYPSIN"/>
</dbReference>
<organism evidence="8">
    <name type="scientific">Enchytraeus japonensis</name>
    <dbReference type="NCBI Taxonomy" id="228735"/>
    <lineage>
        <taxon>Eukaryota</taxon>
        <taxon>Metazoa</taxon>
        <taxon>Spiralia</taxon>
        <taxon>Lophotrochozoa</taxon>
        <taxon>Annelida</taxon>
        <taxon>Clitellata</taxon>
        <taxon>Oligochaeta</taxon>
        <taxon>Enchytraeida</taxon>
        <taxon>Enchytraeidae</taxon>
        <taxon>Enchytraeus</taxon>
    </lineage>
</organism>
<name>H1A7B3_9ANNE</name>
<evidence type="ECO:0000259" key="7">
    <source>
        <dbReference type="PROSITE" id="PS50240"/>
    </source>
</evidence>
<dbReference type="PANTHER" id="PTHR24252:SF7">
    <property type="entry name" value="HYALIN"/>
    <property type="match status" value="1"/>
</dbReference>
<evidence type="ECO:0000256" key="6">
    <source>
        <dbReference type="SAM" id="SignalP"/>
    </source>
</evidence>
<sequence length="270" mass="27746">MLRFVVLFASLSLLEARPSAIGARPSFSFGGVIGGTDASAGEFPWQLSQQRLGGSWSHSCGASLLGNTKALSAAHCVDGSSASSLRVVAGLLRRSDMTGTQTSNVARYVMRASYDNGQASFANDIAILHLQTSITTGGNIGFATLPANNNNNYAGTTCVISGWGRDSNSNALPDTLQKANMNVLTTAACRTNLGGVGSVWDNQICVQDPSGNSGACNGDSGGPLNCGSGSSRVVAGVTSWVVSSALGNCLPAYPSVYTRTSTYLSWIGSN</sequence>
<dbReference type="InterPro" id="IPR018114">
    <property type="entry name" value="TRYPSIN_HIS"/>
</dbReference>
<dbReference type="InterPro" id="IPR043504">
    <property type="entry name" value="Peptidase_S1_PA_chymotrypsin"/>
</dbReference>
<protein>
    <submittedName>
        <fullName evidence="8">Fibrinolytic enzyme</fullName>
    </submittedName>
</protein>
<keyword evidence="1 5" id="KW-0645">Protease</keyword>